<keyword evidence="1" id="KW-0472">Membrane</keyword>
<evidence type="ECO:0000256" key="1">
    <source>
        <dbReference type="SAM" id="Phobius"/>
    </source>
</evidence>
<keyword evidence="4" id="KW-1185">Reference proteome</keyword>
<evidence type="ECO:0000259" key="2">
    <source>
        <dbReference type="Pfam" id="PF18160"/>
    </source>
</evidence>
<accession>A0A1I3SR26</accession>
<dbReference type="AlphaFoldDB" id="A0A1I3SR26"/>
<keyword evidence="1" id="KW-0812">Transmembrane</keyword>
<dbReference type="Proteomes" id="UP000199559">
    <property type="component" value="Unassembled WGS sequence"/>
</dbReference>
<feature type="transmembrane region" description="Helical" evidence="1">
    <location>
        <begin position="76"/>
        <end position="94"/>
    </location>
</feature>
<sequence>MENKKSFKDYLDKTFLEELNYKVWSTKGSRFNANKRLLKIAELSNLCQSMLSVYLIAVGLLSVYNIYSTNNIDENLIAYSITCLSILLLVFGQIENAKDFSTKSKQFHNCGLELSNLYNDLRIFKTLTDKPNLKDKRKFAEKISGKYERILERHENHQPIDHNMFKASKAEYHELNKFDVYKIKTDYYLKTGAIYHLLIIIPPIIIIGLLIKNI</sequence>
<feature type="transmembrane region" description="Helical" evidence="1">
    <location>
        <begin position="43"/>
        <end position="64"/>
    </location>
</feature>
<dbReference type="EMBL" id="FORM01000011">
    <property type="protein sequence ID" value="SFJ60239.1"/>
    <property type="molecule type" value="Genomic_DNA"/>
</dbReference>
<reference evidence="4" key="1">
    <citation type="submission" date="2016-10" db="EMBL/GenBank/DDBJ databases">
        <authorList>
            <person name="Varghese N."/>
            <person name="Submissions S."/>
        </authorList>
    </citation>
    <scope>NUCLEOTIDE SEQUENCE [LARGE SCALE GENOMIC DNA]</scope>
    <source>
        <strain evidence="4">DSM 28881</strain>
    </source>
</reference>
<feature type="domain" description="SMODS and SLOG-associating 2TM effector" evidence="2">
    <location>
        <begin position="12"/>
        <end position="207"/>
    </location>
</feature>
<proteinExistence type="predicted"/>
<protein>
    <recommendedName>
        <fullName evidence="2">SMODS and SLOG-associating 2TM effector domain-containing protein</fullName>
    </recommendedName>
</protein>
<dbReference type="STRING" id="1144750.SAMN05443431_11128"/>
<name>A0A1I3SR26_9FLAO</name>
<dbReference type="NCBIfam" id="NF033631">
    <property type="entry name" value="SLATT_5"/>
    <property type="match status" value="1"/>
</dbReference>
<dbReference type="InterPro" id="IPR041115">
    <property type="entry name" value="SLATT_5"/>
</dbReference>
<dbReference type="Pfam" id="PF18160">
    <property type="entry name" value="SLATT_5"/>
    <property type="match status" value="1"/>
</dbReference>
<dbReference type="RefSeq" id="WP_090842031.1">
    <property type="nucleotide sequence ID" value="NZ_FORM01000011.1"/>
</dbReference>
<organism evidence="3 4">
    <name type="scientific">Olleya namhaensis</name>
    <dbReference type="NCBI Taxonomy" id="1144750"/>
    <lineage>
        <taxon>Bacteria</taxon>
        <taxon>Pseudomonadati</taxon>
        <taxon>Bacteroidota</taxon>
        <taxon>Flavobacteriia</taxon>
        <taxon>Flavobacteriales</taxon>
        <taxon>Flavobacteriaceae</taxon>
    </lineage>
</organism>
<evidence type="ECO:0000313" key="3">
    <source>
        <dbReference type="EMBL" id="SFJ60239.1"/>
    </source>
</evidence>
<gene>
    <name evidence="3" type="ORF">SAMN05443431_11128</name>
</gene>
<keyword evidence="1" id="KW-1133">Transmembrane helix</keyword>
<evidence type="ECO:0000313" key="4">
    <source>
        <dbReference type="Proteomes" id="UP000199559"/>
    </source>
</evidence>
<feature type="transmembrane region" description="Helical" evidence="1">
    <location>
        <begin position="192"/>
        <end position="211"/>
    </location>
</feature>